<dbReference type="CDD" id="cd00156">
    <property type="entry name" value="REC"/>
    <property type="match status" value="1"/>
</dbReference>
<sequence>MEKRLVLVGDSKSFMVSSIAKELEDNGFDVIKASCSVDALSGIANRPSVFLVYIDDFGDMKDLFVYLKDSTLEGDISLSIIGSQNDIDSVKSLMPNTPLAASFLRPINVKDMAIAMEKVLQAEDERLQNKKILVVDDDGTMLRTIKSWLEGHYQVFMVNSGMAAITFLAKNKVDLILLDYEMPVTSGPQVLEMLRSDPSTSSIPVMFLTNKSDRTSVMAAVDLKPEKYLLKTMKPMEVLKSINEYFEKEKAKSY</sequence>
<dbReference type="RefSeq" id="WP_090161416.1">
    <property type="nucleotide sequence ID" value="NZ_FMWK01000003.1"/>
</dbReference>
<dbReference type="Proteomes" id="UP000199428">
    <property type="component" value="Unassembled WGS sequence"/>
</dbReference>
<name>A0A1G5RTL8_PSEXY</name>
<dbReference type="EMBL" id="FMWK01000003">
    <property type="protein sequence ID" value="SCZ77465.1"/>
    <property type="molecule type" value="Genomic_DNA"/>
</dbReference>
<proteinExistence type="predicted"/>
<evidence type="ECO:0000259" key="5">
    <source>
        <dbReference type="PROSITE" id="PS50110"/>
    </source>
</evidence>
<evidence type="ECO:0000256" key="2">
    <source>
        <dbReference type="ARBA" id="ARBA00022553"/>
    </source>
</evidence>
<organism evidence="6 7">
    <name type="scientific">Pseudobutyrivibrio xylanivorans</name>
    <dbReference type="NCBI Taxonomy" id="185007"/>
    <lineage>
        <taxon>Bacteria</taxon>
        <taxon>Bacillati</taxon>
        <taxon>Bacillota</taxon>
        <taxon>Clostridia</taxon>
        <taxon>Lachnospirales</taxon>
        <taxon>Lachnospiraceae</taxon>
        <taxon>Pseudobutyrivibrio</taxon>
    </lineage>
</organism>
<dbReference type="SMART" id="SM00448">
    <property type="entry name" value="REC"/>
    <property type="match status" value="1"/>
</dbReference>
<dbReference type="PROSITE" id="PS50110">
    <property type="entry name" value="RESPONSE_REGULATORY"/>
    <property type="match status" value="1"/>
</dbReference>
<evidence type="ECO:0000313" key="6">
    <source>
        <dbReference type="EMBL" id="SCZ77465.1"/>
    </source>
</evidence>
<reference evidence="6 7" key="1">
    <citation type="submission" date="2016-10" db="EMBL/GenBank/DDBJ databases">
        <authorList>
            <person name="de Groot N.N."/>
        </authorList>
    </citation>
    <scope>NUCLEOTIDE SEQUENCE [LARGE SCALE GENOMIC DNA]</scope>
    <source>
        <strain evidence="6 7">DSM 10317</strain>
    </source>
</reference>
<keyword evidence="2 4" id="KW-0597">Phosphoprotein</keyword>
<evidence type="ECO:0000256" key="3">
    <source>
        <dbReference type="ARBA" id="ARBA00024867"/>
    </source>
</evidence>
<evidence type="ECO:0000256" key="1">
    <source>
        <dbReference type="ARBA" id="ARBA00018672"/>
    </source>
</evidence>
<dbReference type="InterPro" id="IPR001789">
    <property type="entry name" value="Sig_transdc_resp-reg_receiver"/>
</dbReference>
<dbReference type="InterPro" id="IPR050595">
    <property type="entry name" value="Bact_response_regulator"/>
</dbReference>
<evidence type="ECO:0000256" key="4">
    <source>
        <dbReference type="PROSITE-ProRule" id="PRU00169"/>
    </source>
</evidence>
<feature type="modified residue" description="4-aspartylphosphate" evidence="4">
    <location>
        <position position="179"/>
    </location>
</feature>
<accession>A0A1G5RTL8</accession>
<comment type="function">
    <text evidence="3">May play the central regulatory role in sporulation. It may be an element of the effector pathway responsible for the activation of sporulation genes in response to nutritional stress. Spo0A may act in concert with spo0H (a sigma factor) to control the expression of some genes that are critical to the sporulation process.</text>
</comment>
<dbReference type="SUPFAM" id="SSF52172">
    <property type="entry name" value="CheY-like"/>
    <property type="match status" value="1"/>
</dbReference>
<evidence type="ECO:0000313" key="7">
    <source>
        <dbReference type="Proteomes" id="UP000199428"/>
    </source>
</evidence>
<dbReference type="Gene3D" id="3.40.50.2300">
    <property type="match status" value="1"/>
</dbReference>
<dbReference type="AlphaFoldDB" id="A0A1G5RTL8"/>
<gene>
    <name evidence="6" type="ORF">SAMN02910350_00784</name>
</gene>
<dbReference type="PANTHER" id="PTHR44591:SF3">
    <property type="entry name" value="RESPONSE REGULATORY DOMAIN-CONTAINING PROTEIN"/>
    <property type="match status" value="1"/>
</dbReference>
<feature type="domain" description="Response regulatory" evidence="5">
    <location>
        <begin position="131"/>
        <end position="246"/>
    </location>
</feature>
<dbReference type="Pfam" id="PF00072">
    <property type="entry name" value="Response_reg"/>
    <property type="match status" value="1"/>
</dbReference>
<dbReference type="PANTHER" id="PTHR44591">
    <property type="entry name" value="STRESS RESPONSE REGULATOR PROTEIN 1"/>
    <property type="match status" value="1"/>
</dbReference>
<dbReference type="InterPro" id="IPR011006">
    <property type="entry name" value="CheY-like_superfamily"/>
</dbReference>
<protein>
    <recommendedName>
        <fullName evidence="1">Stage 0 sporulation protein A homolog</fullName>
    </recommendedName>
</protein>
<dbReference type="GO" id="GO:0000160">
    <property type="term" value="P:phosphorelay signal transduction system"/>
    <property type="evidence" value="ECO:0007669"/>
    <property type="project" value="InterPro"/>
</dbReference>